<organism evidence="2 3">
    <name type="scientific">Dyella tabacisoli</name>
    <dbReference type="NCBI Taxonomy" id="2282381"/>
    <lineage>
        <taxon>Bacteria</taxon>
        <taxon>Pseudomonadati</taxon>
        <taxon>Pseudomonadota</taxon>
        <taxon>Gammaproteobacteria</taxon>
        <taxon>Lysobacterales</taxon>
        <taxon>Rhodanobacteraceae</taxon>
        <taxon>Dyella</taxon>
    </lineage>
</organism>
<name>A0A369US95_9GAMM</name>
<evidence type="ECO:0008006" key="4">
    <source>
        <dbReference type="Google" id="ProtNLM"/>
    </source>
</evidence>
<dbReference type="AlphaFoldDB" id="A0A369US95"/>
<keyword evidence="1" id="KW-0732">Signal</keyword>
<gene>
    <name evidence="2" type="ORF">DVJ77_02930</name>
</gene>
<dbReference type="EMBL" id="QQAH01000001">
    <property type="protein sequence ID" value="RDD83546.1"/>
    <property type="molecule type" value="Genomic_DNA"/>
</dbReference>
<proteinExistence type="predicted"/>
<dbReference type="RefSeq" id="WP_114843939.1">
    <property type="nucleotide sequence ID" value="NZ_JBHSPE010000001.1"/>
</dbReference>
<reference evidence="2 3" key="1">
    <citation type="submission" date="2018-07" db="EMBL/GenBank/DDBJ databases">
        <title>Dyella tabacisoli L4-6T, whole genome shotgun sequence.</title>
        <authorList>
            <person name="Zhou X.-K."/>
            <person name="Li W.-J."/>
            <person name="Duan Y.-Q."/>
        </authorList>
    </citation>
    <scope>NUCLEOTIDE SEQUENCE [LARGE SCALE GENOMIC DNA]</scope>
    <source>
        <strain evidence="2 3">L4-6</strain>
    </source>
</reference>
<keyword evidence="3" id="KW-1185">Reference proteome</keyword>
<evidence type="ECO:0000313" key="3">
    <source>
        <dbReference type="Proteomes" id="UP000253782"/>
    </source>
</evidence>
<protein>
    <recommendedName>
        <fullName evidence="4">Nuclear transport factor 2 family protein</fullName>
    </recommendedName>
</protein>
<dbReference type="OrthoDB" id="9847914at2"/>
<evidence type="ECO:0000313" key="2">
    <source>
        <dbReference type="EMBL" id="RDD83546.1"/>
    </source>
</evidence>
<feature type="chain" id="PRO_5016959373" description="Nuclear transport factor 2 family protein" evidence="1">
    <location>
        <begin position="24"/>
        <end position="150"/>
    </location>
</feature>
<dbReference type="Proteomes" id="UP000253782">
    <property type="component" value="Unassembled WGS sequence"/>
</dbReference>
<evidence type="ECO:0000256" key="1">
    <source>
        <dbReference type="SAM" id="SignalP"/>
    </source>
</evidence>
<comment type="caution">
    <text evidence="2">The sequence shown here is derived from an EMBL/GenBank/DDBJ whole genome shotgun (WGS) entry which is preliminary data.</text>
</comment>
<sequence>MRYVASGFRAVLLLAYTVSPTHAEEYVAQAGERTISICELAEKARPADAIRAHVRAHFVTDLRHGAFLDDPKCKGLVIQKGLMMSDPVHESVQRFDEATEEHALSHQLVEFEIDVSGTYTPRPAGEFWGNEAKGRLIFERVWSFQRSVSK</sequence>
<accession>A0A369US95</accession>
<feature type="signal peptide" evidence="1">
    <location>
        <begin position="1"/>
        <end position="23"/>
    </location>
</feature>